<dbReference type="Pfam" id="PF00890">
    <property type="entry name" value="FAD_binding_2"/>
    <property type="match status" value="1"/>
</dbReference>
<evidence type="ECO:0000256" key="11">
    <source>
        <dbReference type="ARBA" id="ARBA00048305"/>
    </source>
</evidence>
<sequence length="292" mass="32081">LYAVKKLPNVRLMPHTTMVDLLFDEGKTQCLGALVRDNRTGELTAVLAGNTVLATGGVGGLFRHSTNFRILTGDGVGVALEHGIAVDHPDYVQFHPTTLYTQRRGRSFLISESVRGEGAQLINAAGERFVDELLPRDVVTAAIRKEMRKEGSKFVRLDLRTVAGGEETLLHHFPGIVERCREEGYDVLSEPIPVVPAQHYFMGGVRSDLSGRTTMPHLYAVGETCCNGVHGRNRLASNSLLEALIFARRAADDIAKGACARGQAVIPSMTYDKKQERARHALVTKEVDREHE</sequence>
<dbReference type="Proteomes" id="UP000824044">
    <property type="component" value="Unassembled WGS sequence"/>
</dbReference>
<dbReference type="PANTHER" id="PTHR42716">
    <property type="entry name" value="L-ASPARTATE OXIDASE"/>
    <property type="match status" value="1"/>
</dbReference>
<dbReference type="GO" id="GO:0034628">
    <property type="term" value="P:'de novo' NAD+ biosynthetic process from L-aspartate"/>
    <property type="evidence" value="ECO:0007669"/>
    <property type="project" value="TreeGrafter"/>
</dbReference>
<keyword evidence="9" id="KW-0560">Oxidoreductase</keyword>
<dbReference type="InterPro" id="IPR005288">
    <property type="entry name" value="NadB"/>
</dbReference>
<evidence type="ECO:0000256" key="7">
    <source>
        <dbReference type="ARBA" id="ARBA00022642"/>
    </source>
</evidence>
<comment type="catalytic activity">
    <reaction evidence="11">
        <text>L-aspartate + O2 = iminosuccinate + H2O2</text>
        <dbReference type="Rhea" id="RHEA:25876"/>
        <dbReference type="ChEBI" id="CHEBI:15379"/>
        <dbReference type="ChEBI" id="CHEBI:16240"/>
        <dbReference type="ChEBI" id="CHEBI:29991"/>
        <dbReference type="ChEBI" id="CHEBI:77875"/>
        <dbReference type="EC" id="1.4.3.16"/>
    </reaction>
    <physiologicalReaction direction="left-to-right" evidence="11">
        <dbReference type="Rhea" id="RHEA:25877"/>
    </physiologicalReaction>
</comment>
<dbReference type="InterPro" id="IPR036188">
    <property type="entry name" value="FAD/NAD-bd_sf"/>
</dbReference>
<evidence type="ECO:0000313" key="13">
    <source>
        <dbReference type="EMBL" id="HIZ25423.1"/>
    </source>
</evidence>
<comment type="pathway">
    <text evidence="2">Cofactor biosynthesis; NAD(+) biosynthesis; iminoaspartate from L-aspartate (oxidase route): step 1/1.</text>
</comment>
<dbReference type="GO" id="GO:0008734">
    <property type="term" value="F:L-aspartate oxidase activity"/>
    <property type="evidence" value="ECO:0007669"/>
    <property type="project" value="UniProtKB-EC"/>
</dbReference>
<dbReference type="SUPFAM" id="SSF56425">
    <property type="entry name" value="Succinate dehydrogenase/fumarate reductase flavoprotein, catalytic domain"/>
    <property type="match status" value="1"/>
</dbReference>
<accession>A0A9D2IVW2</accession>
<dbReference type="InterPro" id="IPR003953">
    <property type="entry name" value="FAD-dep_OxRdtase_2_FAD-bd"/>
</dbReference>
<reference evidence="13" key="1">
    <citation type="journal article" date="2021" name="PeerJ">
        <title>Extensive microbial diversity within the chicken gut microbiome revealed by metagenomics and culture.</title>
        <authorList>
            <person name="Gilroy R."/>
            <person name="Ravi A."/>
            <person name="Getino M."/>
            <person name="Pursley I."/>
            <person name="Horton D.L."/>
            <person name="Alikhan N.F."/>
            <person name="Baker D."/>
            <person name="Gharbi K."/>
            <person name="Hall N."/>
            <person name="Watson M."/>
            <person name="Adriaenssens E.M."/>
            <person name="Foster-Nyarko E."/>
            <person name="Jarju S."/>
            <person name="Secka A."/>
            <person name="Antonio M."/>
            <person name="Oren A."/>
            <person name="Chaudhuri R.R."/>
            <person name="La Ragione R."/>
            <person name="Hildebrand F."/>
            <person name="Pallen M.J."/>
        </authorList>
    </citation>
    <scope>NUCLEOTIDE SEQUENCE</scope>
    <source>
        <strain evidence="13">CHK33-5263</strain>
    </source>
</reference>
<evidence type="ECO:0000256" key="3">
    <source>
        <dbReference type="ARBA" id="ARBA00008562"/>
    </source>
</evidence>
<dbReference type="Gene3D" id="3.50.50.60">
    <property type="entry name" value="FAD/NAD(P)-binding domain"/>
    <property type="match status" value="1"/>
</dbReference>
<dbReference type="InterPro" id="IPR027477">
    <property type="entry name" value="Succ_DH/fumarate_Rdtase_cat_sf"/>
</dbReference>
<evidence type="ECO:0000256" key="5">
    <source>
        <dbReference type="ARBA" id="ARBA00021901"/>
    </source>
</evidence>
<gene>
    <name evidence="13" type="ORF">H9812_08185</name>
</gene>
<dbReference type="PANTHER" id="PTHR42716:SF2">
    <property type="entry name" value="L-ASPARTATE OXIDASE, CHLOROPLASTIC"/>
    <property type="match status" value="1"/>
</dbReference>
<dbReference type="AlphaFoldDB" id="A0A9D2IVW2"/>
<evidence type="ECO:0000256" key="1">
    <source>
        <dbReference type="ARBA" id="ARBA00001974"/>
    </source>
</evidence>
<dbReference type="Gene3D" id="3.90.700.10">
    <property type="entry name" value="Succinate dehydrogenase/fumarate reductase flavoprotein, catalytic domain"/>
    <property type="match status" value="1"/>
</dbReference>
<protein>
    <recommendedName>
        <fullName evidence="5">L-aspartate oxidase</fullName>
        <ecNumber evidence="4">1.4.3.16</ecNumber>
    </recommendedName>
    <alternativeName>
        <fullName evidence="10">Quinolinate synthase B</fullName>
    </alternativeName>
</protein>
<keyword evidence="8" id="KW-0274">FAD</keyword>
<feature type="domain" description="FAD-dependent oxidoreductase 2 FAD-binding" evidence="12">
    <location>
        <begin position="6"/>
        <end position="240"/>
    </location>
</feature>
<evidence type="ECO:0000256" key="4">
    <source>
        <dbReference type="ARBA" id="ARBA00012173"/>
    </source>
</evidence>
<name>A0A9D2IVW2_9FIRM</name>
<keyword evidence="7" id="KW-0662">Pyridine nucleotide biosynthesis</keyword>
<evidence type="ECO:0000256" key="10">
    <source>
        <dbReference type="ARBA" id="ARBA00030386"/>
    </source>
</evidence>
<dbReference type="GO" id="GO:0033765">
    <property type="term" value="F:steroid dehydrogenase activity, acting on the CH-CH group of donors"/>
    <property type="evidence" value="ECO:0007669"/>
    <property type="project" value="UniProtKB-ARBA"/>
</dbReference>
<evidence type="ECO:0000256" key="2">
    <source>
        <dbReference type="ARBA" id="ARBA00004950"/>
    </source>
</evidence>
<comment type="caution">
    <text evidence="13">The sequence shown here is derived from an EMBL/GenBank/DDBJ whole genome shotgun (WGS) entry which is preliminary data.</text>
</comment>
<dbReference type="EC" id="1.4.3.16" evidence="4"/>
<evidence type="ECO:0000256" key="6">
    <source>
        <dbReference type="ARBA" id="ARBA00022630"/>
    </source>
</evidence>
<organism evidence="13 14">
    <name type="scientific">Candidatus Gallimonas intestinigallinarum</name>
    <dbReference type="NCBI Taxonomy" id="2838604"/>
    <lineage>
        <taxon>Bacteria</taxon>
        <taxon>Bacillati</taxon>
        <taxon>Bacillota</taxon>
        <taxon>Clostridia</taxon>
        <taxon>Candidatus Gallimonas</taxon>
    </lineage>
</organism>
<evidence type="ECO:0000313" key="14">
    <source>
        <dbReference type="Proteomes" id="UP000824044"/>
    </source>
</evidence>
<proteinExistence type="inferred from homology"/>
<evidence type="ECO:0000259" key="12">
    <source>
        <dbReference type="Pfam" id="PF00890"/>
    </source>
</evidence>
<feature type="non-terminal residue" evidence="13">
    <location>
        <position position="1"/>
    </location>
</feature>
<reference evidence="13" key="2">
    <citation type="submission" date="2021-04" db="EMBL/GenBank/DDBJ databases">
        <authorList>
            <person name="Gilroy R."/>
        </authorList>
    </citation>
    <scope>NUCLEOTIDE SEQUENCE</scope>
    <source>
        <strain evidence="13">CHK33-5263</strain>
    </source>
</reference>
<dbReference type="SUPFAM" id="SSF51905">
    <property type="entry name" value="FAD/NAD(P)-binding domain"/>
    <property type="match status" value="1"/>
</dbReference>
<comment type="cofactor">
    <cofactor evidence="1">
        <name>FAD</name>
        <dbReference type="ChEBI" id="CHEBI:57692"/>
    </cofactor>
</comment>
<dbReference type="EMBL" id="DXBS01000151">
    <property type="protein sequence ID" value="HIZ25423.1"/>
    <property type="molecule type" value="Genomic_DNA"/>
</dbReference>
<evidence type="ECO:0000256" key="8">
    <source>
        <dbReference type="ARBA" id="ARBA00022827"/>
    </source>
</evidence>
<keyword evidence="6" id="KW-0285">Flavoprotein</keyword>
<comment type="similarity">
    <text evidence="3">Belongs to the FAD-dependent oxidoreductase 2 family. NadB subfamily.</text>
</comment>
<evidence type="ECO:0000256" key="9">
    <source>
        <dbReference type="ARBA" id="ARBA00023002"/>
    </source>
</evidence>